<evidence type="ECO:0000259" key="11">
    <source>
        <dbReference type="PROSITE" id="PS51379"/>
    </source>
</evidence>
<keyword evidence="5" id="KW-0677">Repeat</keyword>
<dbReference type="GO" id="GO:0008137">
    <property type="term" value="F:NADH dehydrogenase (ubiquinone) activity"/>
    <property type="evidence" value="ECO:0007669"/>
    <property type="project" value="InterPro"/>
</dbReference>
<dbReference type="Gene3D" id="3.30.70.20">
    <property type="match status" value="1"/>
</dbReference>
<gene>
    <name evidence="14" type="ordered locus">Swol_1029</name>
</gene>
<dbReference type="KEGG" id="swo:Swol_1029"/>
<dbReference type="Gene3D" id="3.10.20.740">
    <property type="match status" value="1"/>
</dbReference>
<sequence>MKGVMGVELIKITIDGKEVEVPAGTTIMKAADSVGINIPRLCYDPDLSALGACRLCVVEVEGNRLLPASCVTPIFPGMVVNTNSPAVVEARKTILELLVANHPLDCMTCDKLGDCKLADYCYQYGVKESPFVGEKHEYAIDDTNPFILRDLNKCILCGACVRACEEMTGQDNLSYLNRGFHRKATTAGDVDYIDSDCVFCGQCVAVCPTGALQEKTMVGQGRRWDIDRVRTTCPFCGTGCNFDLAVKNGKVIGVLSNPDSTVNQRSLCVKGRFGWDFIYNEKRLTTPLIKKNGKFEEASWDEAFDLIAQRFGEIKAQYGSESFAALSSARCTNEENYLVQKFTRAVMGNNNVDHCART</sequence>
<dbReference type="FunFam" id="3.30.70.20:FF:000035">
    <property type="entry name" value="Iron hydrogenase 1"/>
    <property type="match status" value="1"/>
</dbReference>
<dbReference type="PROSITE" id="PS51669">
    <property type="entry name" value="4FE4S_MOW_BIS_MGD"/>
    <property type="match status" value="1"/>
</dbReference>
<dbReference type="GO" id="GO:0051539">
    <property type="term" value="F:4 iron, 4 sulfur cluster binding"/>
    <property type="evidence" value="ECO:0007669"/>
    <property type="project" value="UniProtKB-KW"/>
</dbReference>
<evidence type="ECO:0000259" key="12">
    <source>
        <dbReference type="PROSITE" id="PS51669"/>
    </source>
</evidence>
<dbReference type="HOGENOM" id="CLU_000422_11_0_9"/>
<feature type="domain" description="2Fe-2S ferredoxin-type" evidence="10">
    <location>
        <begin position="8"/>
        <end position="86"/>
    </location>
</feature>
<comment type="cofactor">
    <cofactor evidence="1">
        <name>[4Fe-4S] cluster</name>
        <dbReference type="ChEBI" id="CHEBI:49883"/>
    </cofactor>
</comment>
<dbReference type="Pfam" id="PF10588">
    <property type="entry name" value="NADH-G_4Fe-4S_3"/>
    <property type="match status" value="1"/>
</dbReference>
<dbReference type="GO" id="GO:0051537">
    <property type="term" value="F:2 iron, 2 sulfur cluster binding"/>
    <property type="evidence" value="ECO:0007669"/>
    <property type="project" value="UniProtKB-KW"/>
</dbReference>
<dbReference type="InterPro" id="IPR027467">
    <property type="entry name" value="MopterinOxRdtase_cofactor_BS"/>
</dbReference>
<keyword evidence="8" id="KW-0411">Iron-sulfur</keyword>
<comment type="cofactor">
    <cofactor evidence="9">
        <name>[2Fe-2S] cluster</name>
        <dbReference type="ChEBI" id="CHEBI:190135"/>
    </cofactor>
</comment>
<evidence type="ECO:0000256" key="8">
    <source>
        <dbReference type="ARBA" id="ARBA00023014"/>
    </source>
</evidence>
<accession>Q0AY61</accession>
<dbReference type="Gene3D" id="2.20.25.90">
    <property type="entry name" value="ADC-like domains"/>
    <property type="match status" value="1"/>
</dbReference>
<keyword evidence="4" id="KW-0479">Metal-binding</keyword>
<dbReference type="GO" id="GO:0003954">
    <property type="term" value="F:NADH dehydrogenase activity"/>
    <property type="evidence" value="ECO:0007669"/>
    <property type="project" value="TreeGrafter"/>
</dbReference>
<dbReference type="CDD" id="cd00207">
    <property type="entry name" value="fer2"/>
    <property type="match status" value="1"/>
</dbReference>
<dbReference type="Pfam" id="PF12838">
    <property type="entry name" value="Fer4_7"/>
    <property type="match status" value="1"/>
</dbReference>
<dbReference type="EMBL" id="CP000448">
    <property type="protein sequence ID" value="ABI68343.1"/>
    <property type="molecule type" value="Genomic_DNA"/>
</dbReference>
<keyword evidence="2" id="KW-0004">4Fe-4S</keyword>
<protein>
    <submittedName>
        <fullName evidence="14">NADH dehydrogenase I chain G</fullName>
    </submittedName>
</protein>
<feature type="domain" description="4Fe-4S His(Cys)3-ligated-type" evidence="13">
    <location>
        <begin position="86"/>
        <end position="125"/>
    </location>
</feature>
<evidence type="ECO:0000256" key="4">
    <source>
        <dbReference type="ARBA" id="ARBA00022723"/>
    </source>
</evidence>
<evidence type="ECO:0000313" key="14">
    <source>
        <dbReference type="EMBL" id="ABI68343.1"/>
    </source>
</evidence>
<keyword evidence="7" id="KW-0408">Iron</keyword>
<keyword evidence="15" id="KW-1185">Reference proteome</keyword>
<evidence type="ECO:0000256" key="5">
    <source>
        <dbReference type="ARBA" id="ARBA00022737"/>
    </source>
</evidence>
<dbReference type="Proteomes" id="UP000001968">
    <property type="component" value="Chromosome"/>
</dbReference>
<dbReference type="InterPro" id="IPR006656">
    <property type="entry name" value="Mopterin_OxRdtase"/>
</dbReference>
<keyword evidence="3" id="KW-0001">2Fe-2S</keyword>
<dbReference type="PROSITE" id="PS00198">
    <property type="entry name" value="4FE4S_FER_1"/>
    <property type="match status" value="1"/>
</dbReference>
<dbReference type="GO" id="GO:0042773">
    <property type="term" value="P:ATP synthesis coupled electron transport"/>
    <property type="evidence" value="ECO:0007669"/>
    <property type="project" value="InterPro"/>
</dbReference>
<dbReference type="Gene3D" id="3.40.50.740">
    <property type="match status" value="1"/>
</dbReference>
<dbReference type="PANTHER" id="PTHR43105:SF14">
    <property type="entry name" value="FORMATE DEHYDROGENASE H"/>
    <property type="match status" value="1"/>
</dbReference>
<dbReference type="SUPFAM" id="SSF54292">
    <property type="entry name" value="2Fe-2S ferredoxin-like"/>
    <property type="match status" value="1"/>
</dbReference>
<dbReference type="PROSITE" id="PS51379">
    <property type="entry name" value="4FE4S_FER_2"/>
    <property type="match status" value="2"/>
</dbReference>
<evidence type="ECO:0000256" key="7">
    <source>
        <dbReference type="ARBA" id="ARBA00023004"/>
    </source>
</evidence>
<evidence type="ECO:0000256" key="1">
    <source>
        <dbReference type="ARBA" id="ARBA00001966"/>
    </source>
</evidence>
<dbReference type="eggNOG" id="COG3383">
    <property type="taxonomic scope" value="Bacteria"/>
</dbReference>
<dbReference type="InterPro" id="IPR000283">
    <property type="entry name" value="NADH_UbQ_OxRdtase_75kDa_su_CS"/>
</dbReference>
<dbReference type="SUPFAM" id="SSF53706">
    <property type="entry name" value="Formate dehydrogenase/DMSO reductase, domains 1-3"/>
    <property type="match status" value="1"/>
</dbReference>
<evidence type="ECO:0000256" key="2">
    <source>
        <dbReference type="ARBA" id="ARBA00022485"/>
    </source>
</evidence>
<evidence type="ECO:0000259" key="10">
    <source>
        <dbReference type="PROSITE" id="PS51085"/>
    </source>
</evidence>
<reference evidence="15" key="1">
    <citation type="journal article" date="2010" name="Environ. Microbiol.">
        <title>The genome of Syntrophomonas wolfei: new insights into syntrophic metabolism and biohydrogen production.</title>
        <authorList>
            <person name="Sieber J.R."/>
            <person name="Sims D.R."/>
            <person name="Han C."/>
            <person name="Kim E."/>
            <person name="Lykidis A."/>
            <person name="Lapidus A.L."/>
            <person name="McDonnald E."/>
            <person name="Rohlin L."/>
            <person name="Culley D.E."/>
            <person name="Gunsalus R."/>
            <person name="McInerney M.J."/>
        </authorList>
    </citation>
    <scope>NUCLEOTIDE SEQUENCE [LARGE SCALE GENOMIC DNA]</scope>
    <source>
        <strain evidence="15">DSM 2245B / Goettingen</strain>
    </source>
</reference>
<dbReference type="AlphaFoldDB" id="Q0AY61"/>
<dbReference type="FunFam" id="3.10.20.740:FF:000005">
    <property type="entry name" value="NADH:ubiquinone oxidoreductase subunit"/>
    <property type="match status" value="1"/>
</dbReference>
<feature type="domain" description="4Fe-4S ferredoxin-type" evidence="11">
    <location>
        <begin position="189"/>
        <end position="217"/>
    </location>
</feature>
<dbReference type="SUPFAM" id="SSF54862">
    <property type="entry name" value="4Fe-4S ferredoxins"/>
    <property type="match status" value="1"/>
</dbReference>
<evidence type="ECO:0000313" key="15">
    <source>
        <dbReference type="Proteomes" id="UP000001968"/>
    </source>
</evidence>
<dbReference type="PROSITE" id="PS51839">
    <property type="entry name" value="4FE4S_HC3"/>
    <property type="match status" value="1"/>
</dbReference>
<feature type="domain" description="4Fe-4S ferredoxin-type" evidence="11">
    <location>
        <begin position="145"/>
        <end position="164"/>
    </location>
</feature>
<dbReference type="PROSITE" id="PS00641">
    <property type="entry name" value="COMPLEX1_75K_1"/>
    <property type="match status" value="1"/>
</dbReference>
<dbReference type="InterPro" id="IPR019574">
    <property type="entry name" value="NADH_UbQ_OxRdtase_Gsu_4Fe4S-bd"/>
</dbReference>
<dbReference type="Pfam" id="PF04879">
    <property type="entry name" value="Molybdop_Fe4S4"/>
    <property type="match status" value="1"/>
</dbReference>
<dbReference type="Pfam" id="PF13510">
    <property type="entry name" value="Fer2_4"/>
    <property type="match status" value="1"/>
</dbReference>
<dbReference type="Pfam" id="PF00384">
    <property type="entry name" value="Molybdopterin"/>
    <property type="match status" value="1"/>
</dbReference>
<evidence type="ECO:0000256" key="6">
    <source>
        <dbReference type="ARBA" id="ARBA00023002"/>
    </source>
</evidence>
<dbReference type="InterPro" id="IPR036010">
    <property type="entry name" value="2Fe-2S_ferredoxin-like_sf"/>
</dbReference>
<dbReference type="GO" id="GO:0016020">
    <property type="term" value="C:membrane"/>
    <property type="evidence" value="ECO:0007669"/>
    <property type="project" value="InterPro"/>
</dbReference>
<dbReference type="InterPro" id="IPR050123">
    <property type="entry name" value="Prok_molybdopt-oxidoreductase"/>
</dbReference>
<feature type="domain" description="4Fe-4S Mo/W bis-MGD-type" evidence="12">
    <location>
        <begin position="226"/>
        <end position="282"/>
    </location>
</feature>
<evidence type="ECO:0000256" key="9">
    <source>
        <dbReference type="ARBA" id="ARBA00034078"/>
    </source>
</evidence>
<evidence type="ECO:0000259" key="13">
    <source>
        <dbReference type="PROSITE" id="PS51839"/>
    </source>
</evidence>
<dbReference type="GO" id="GO:0046872">
    <property type="term" value="F:metal ion binding"/>
    <property type="evidence" value="ECO:0007669"/>
    <property type="project" value="UniProtKB-KW"/>
</dbReference>
<dbReference type="FunFam" id="2.20.25.90:FF:000001">
    <property type="entry name" value="Formate dehydrogenase subunit alpha"/>
    <property type="match status" value="1"/>
</dbReference>
<dbReference type="InterPro" id="IPR017900">
    <property type="entry name" value="4Fe4S_Fe_S_CS"/>
</dbReference>
<organism evidence="14 15">
    <name type="scientific">Syntrophomonas wolfei subsp. wolfei (strain DSM 2245B / Goettingen)</name>
    <dbReference type="NCBI Taxonomy" id="335541"/>
    <lineage>
        <taxon>Bacteria</taxon>
        <taxon>Bacillati</taxon>
        <taxon>Bacillota</taxon>
        <taxon>Clostridia</taxon>
        <taxon>Eubacteriales</taxon>
        <taxon>Syntrophomonadaceae</taxon>
        <taxon>Syntrophomonas</taxon>
    </lineage>
</organism>
<dbReference type="InterPro" id="IPR001041">
    <property type="entry name" value="2Fe-2S_ferredoxin-type"/>
</dbReference>
<dbReference type="PANTHER" id="PTHR43105">
    <property type="entry name" value="RESPIRATORY NITRATE REDUCTASE"/>
    <property type="match status" value="1"/>
</dbReference>
<dbReference type="SMART" id="SM00926">
    <property type="entry name" value="Molybdop_Fe4S4"/>
    <property type="match status" value="1"/>
</dbReference>
<evidence type="ECO:0000256" key="3">
    <source>
        <dbReference type="ARBA" id="ARBA00022714"/>
    </source>
</evidence>
<dbReference type="InterPro" id="IPR006963">
    <property type="entry name" value="Mopterin_OxRdtase_4Fe-4S_dom"/>
</dbReference>
<dbReference type="InterPro" id="IPR017896">
    <property type="entry name" value="4Fe4S_Fe-S-bd"/>
</dbReference>
<dbReference type="STRING" id="335541.Swol_1029"/>
<name>Q0AY61_SYNWW</name>
<dbReference type="PROSITE" id="PS51085">
    <property type="entry name" value="2FE2S_FER_2"/>
    <property type="match status" value="1"/>
</dbReference>
<dbReference type="PROSITE" id="PS00551">
    <property type="entry name" value="MOLYBDOPTERIN_PROK_1"/>
    <property type="match status" value="1"/>
</dbReference>
<dbReference type="SMART" id="SM00929">
    <property type="entry name" value="NADH-G_4Fe-4S_3"/>
    <property type="match status" value="1"/>
</dbReference>
<keyword evidence="6" id="KW-0560">Oxidoreductase</keyword>
<proteinExistence type="predicted"/>